<dbReference type="GO" id="GO:0015949">
    <property type="term" value="P:nucleobase-containing small molecule interconversion"/>
    <property type="evidence" value="ECO:0007669"/>
    <property type="project" value="TreeGrafter"/>
</dbReference>
<geneLocation type="plasmid" evidence="3 4">
    <name>p_1</name>
</geneLocation>
<dbReference type="EMBL" id="CP050299">
    <property type="protein sequence ID" value="QND62278.1"/>
    <property type="molecule type" value="Genomic_DNA"/>
</dbReference>
<dbReference type="PANTHER" id="PTHR42680">
    <property type="entry name" value="DCTP DEAMINASE"/>
    <property type="match status" value="1"/>
</dbReference>
<proteinExistence type="predicted"/>
<dbReference type="Pfam" id="PF22769">
    <property type="entry name" value="DCD"/>
    <property type="match status" value="1"/>
</dbReference>
<dbReference type="EC" id="3.5.4.13" evidence="3"/>
<dbReference type="AlphaFoldDB" id="A0A7G6T696"/>
<evidence type="ECO:0000256" key="2">
    <source>
        <dbReference type="ARBA" id="ARBA00023080"/>
    </source>
</evidence>
<organism evidence="3 4">
    <name type="scientific">Mesorhizobium huakuii</name>
    <dbReference type="NCBI Taxonomy" id="28104"/>
    <lineage>
        <taxon>Bacteria</taxon>
        <taxon>Pseudomonadati</taxon>
        <taxon>Pseudomonadota</taxon>
        <taxon>Alphaproteobacteria</taxon>
        <taxon>Hyphomicrobiales</taxon>
        <taxon>Phyllobacteriaceae</taxon>
        <taxon>Mesorhizobium</taxon>
    </lineage>
</organism>
<reference evidence="4" key="1">
    <citation type="journal article" date="2020" name="Mol. Plant Microbe">
        <title>Rhizobial microsymbionts of the narrowly endemic Oxytropis species growing in Kamchatka are characterized by significant genetic diversity and possess a set of genes that are associated with T3SS and T6SS secretion systems and can affect the development of symbiosis.</title>
        <authorList>
            <person name="Safronova V."/>
            <person name="Guro P."/>
            <person name="Sazanova A."/>
            <person name="Kuznetsova I."/>
            <person name="Belimov A."/>
            <person name="Yakubov V."/>
            <person name="Chirak E."/>
            <person name="Afonin A."/>
            <person name="Gogolev Y."/>
            <person name="Andronov E."/>
            <person name="Tikhonovich I."/>
        </authorList>
    </citation>
    <scope>NUCLEOTIDE SEQUENCE [LARGE SCALE GENOMIC DNA]</scope>
    <source>
        <strain evidence="4">583</strain>
        <plasmid evidence="4">p_1</plasmid>
    </source>
</reference>
<dbReference type="InterPro" id="IPR036157">
    <property type="entry name" value="dUTPase-like_sf"/>
</dbReference>
<dbReference type="CDD" id="cd07557">
    <property type="entry name" value="trimeric_dUTPase"/>
    <property type="match status" value="1"/>
</dbReference>
<keyword evidence="1 3" id="KW-0378">Hydrolase</keyword>
<keyword evidence="3" id="KW-0614">Plasmid</keyword>
<protein>
    <submittedName>
        <fullName evidence="3">dCTP deaminase</fullName>
        <ecNumber evidence="3">3.5.4.13</ecNumber>
    </submittedName>
</protein>
<dbReference type="PANTHER" id="PTHR42680:SF3">
    <property type="entry name" value="DCTP DEAMINASE"/>
    <property type="match status" value="1"/>
</dbReference>
<dbReference type="GO" id="GO:0006229">
    <property type="term" value="P:dUTP biosynthetic process"/>
    <property type="evidence" value="ECO:0007669"/>
    <property type="project" value="InterPro"/>
</dbReference>
<dbReference type="RefSeq" id="WP_183455169.1">
    <property type="nucleotide sequence ID" value="NZ_CP050299.1"/>
</dbReference>
<sequence>MILTDREIQIALESKAIIVEPTPGEEQYSSTSLDLRLDKILTIFKRPKGGVDICIDPSNREYDHEAVFGDISTEIEIDDKKGYDFQPNDMVLGWTEEYIALTFHSRLAARVEGKSSLARLGIGVHLTAPTIHAGFTGRIRLEMVNHNVMPIRLRTGMRVCQLIFEQTLGTPVQGYKGRFAGQMAGAKKG</sequence>
<name>A0A7G6T696_9HYPH</name>
<dbReference type="GO" id="GO:0008829">
    <property type="term" value="F:dCTP deaminase activity"/>
    <property type="evidence" value="ECO:0007669"/>
    <property type="project" value="UniProtKB-EC"/>
</dbReference>
<dbReference type="SUPFAM" id="SSF51283">
    <property type="entry name" value="dUTPase-like"/>
    <property type="match status" value="1"/>
</dbReference>
<gene>
    <name evidence="3" type="primary">dcd</name>
    <name evidence="3" type="ORF">HB778_40400</name>
</gene>
<keyword evidence="2" id="KW-0546">Nucleotide metabolism</keyword>
<dbReference type="InterPro" id="IPR033704">
    <property type="entry name" value="dUTPase_trimeric"/>
</dbReference>
<dbReference type="InterPro" id="IPR011962">
    <property type="entry name" value="dCTP_deaminase"/>
</dbReference>
<dbReference type="Gene3D" id="2.70.40.10">
    <property type="match status" value="1"/>
</dbReference>
<dbReference type="NCBIfam" id="TIGR02274">
    <property type="entry name" value="dCTP_deam"/>
    <property type="match status" value="1"/>
</dbReference>
<evidence type="ECO:0000256" key="1">
    <source>
        <dbReference type="ARBA" id="ARBA00022801"/>
    </source>
</evidence>
<dbReference type="Proteomes" id="UP000515465">
    <property type="component" value="Plasmid p_1"/>
</dbReference>
<accession>A0A7G6T696</accession>
<evidence type="ECO:0000313" key="4">
    <source>
        <dbReference type="Proteomes" id="UP000515465"/>
    </source>
</evidence>
<evidence type="ECO:0000313" key="3">
    <source>
        <dbReference type="EMBL" id="QND62278.1"/>
    </source>
</evidence>